<name>A0A067MZM8_BOTB1</name>
<evidence type="ECO:0000313" key="1">
    <source>
        <dbReference type="EMBL" id="KDQ16981.1"/>
    </source>
</evidence>
<gene>
    <name evidence="1" type="ORF">BOTBODRAFT_186171</name>
</gene>
<reference evidence="2" key="1">
    <citation type="journal article" date="2014" name="Proc. Natl. Acad. Sci. U.S.A.">
        <title>Extensive sampling of basidiomycete genomes demonstrates inadequacy of the white-rot/brown-rot paradigm for wood decay fungi.</title>
        <authorList>
            <person name="Riley R."/>
            <person name="Salamov A.A."/>
            <person name="Brown D.W."/>
            <person name="Nagy L.G."/>
            <person name="Floudas D."/>
            <person name="Held B.W."/>
            <person name="Levasseur A."/>
            <person name="Lombard V."/>
            <person name="Morin E."/>
            <person name="Otillar R."/>
            <person name="Lindquist E.A."/>
            <person name="Sun H."/>
            <person name="LaButti K.M."/>
            <person name="Schmutz J."/>
            <person name="Jabbour D."/>
            <person name="Luo H."/>
            <person name="Baker S.E."/>
            <person name="Pisabarro A.G."/>
            <person name="Walton J.D."/>
            <person name="Blanchette R.A."/>
            <person name="Henrissat B."/>
            <person name="Martin F."/>
            <person name="Cullen D."/>
            <person name="Hibbett D.S."/>
            <person name="Grigoriev I.V."/>
        </authorList>
    </citation>
    <scope>NUCLEOTIDE SEQUENCE [LARGE SCALE GENOMIC DNA]</scope>
    <source>
        <strain evidence="2">FD-172 SS1</strain>
    </source>
</reference>
<evidence type="ECO:0000313" key="2">
    <source>
        <dbReference type="Proteomes" id="UP000027195"/>
    </source>
</evidence>
<organism evidence="1 2">
    <name type="scientific">Botryobasidium botryosum (strain FD-172 SS1)</name>
    <dbReference type="NCBI Taxonomy" id="930990"/>
    <lineage>
        <taxon>Eukaryota</taxon>
        <taxon>Fungi</taxon>
        <taxon>Dikarya</taxon>
        <taxon>Basidiomycota</taxon>
        <taxon>Agaricomycotina</taxon>
        <taxon>Agaricomycetes</taxon>
        <taxon>Cantharellales</taxon>
        <taxon>Botryobasidiaceae</taxon>
        <taxon>Botryobasidium</taxon>
    </lineage>
</organism>
<dbReference type="Gene3D" id="3.80.10.10">
    <property type="entry name" value="Ribonuclease Inhibitor"/>
    <property type="match status" value="1"/>
</dbReference>
<dbReference type="HOGENOM" id="CLU_019609_0_0_1"/>
<sequence>MSFLYVMDLPLNVATGETHAVLNDSPGCQRLPAETLLEIFKTYRQLTCSDTSAILSVSHVCVQWRNVIQACSVFWADLELYLRSKEVDLQAAYWLARSGTRPLRIKIHCPVTPWEEDIARHVEERLGRLFPLLVDTVGRWEFVAATLPRCQAFFHLRNWSAHAPKLRSFSLRVVNGTASGLSAMRRVVEAQARAEMGQPAAQGGDATTEMTEEPPGILTWRQAHNTLMLLPVPFEGVQDRTLATGASVRVSLEGILPTFGSFGQNVTELSVETKSKMPFLADAVIEMFRACPNLVQVRLACPGIIGELSPHRASAALPCLAHLAIDGPPQVTPLLSCMVMPMLRSLHIHGFDCPDDFPPVLQRILADAWDTLVEVVLSALLKPVEPFGFDEEEALLLPAMQRFLVHASSPLLPLLSRISLPNVTQLDISNAPFDVARRLLSTPRQVKAVSFAGIVECPDSPQNVLLPTVTSLSVIRSPDLLDHIRAPNATSLVFGNLHWEDPPVSLMASLPEAVELAQLRTVHLVDMIVGDDEIVELLKLLPSVGSLSLSRCFVSDHFLAELSKPLSEPPFQWLCPRLTSIQLESNLHITPTGVIEFLQVRGPKVIPRETSSPPPSRVKCRATFERSVKVGPPEWRKIVVSLGLFGTL</sequence>
<keyword evidence="2" id="KW-1185">Reference proteome</keyword>
<proteinExistence type="predicted"/>
<dbReference type="AlphaFoldDB" id="A0A067MZM8"/>
<protein>
    <submittedName>
        <fullName evidence="1">Uncharacterized protein</fullName>
    </submittedName>
</protein>
<dbReference type="EMBL" id="KL198025">
    <property type="protein sequence ID" value="KDQ16981.1"/>
    <property type="molecule type" value="Genomic_DNA"/>
</dbReference>
<accession>A0A067MZM8</accession>
<dbReference type="OrthoDB" id="3063971at2759"/>
<dbReference type="Proteomes" id="UP000027195">
    <property type="component" value="Unassembled WGS sequence"/>
</dbReference>
<dbReference type="InterPro" id="IPR032675">
    <property type="entry name" value="LRR_dom_sf"/>
</dbReference>
<dbReference type="InParanoid" id="A0A067MZM8"/>
<dbReference type="Gene3D" id="1.20.1280.50">
    <property type="match status" value="1"/>
</dbReference>
<dbReference type="SUPFAM" id="SSF52047">
    <property type="entry name" value="RNI-like"/>
    <property type="match status" value="1"/>
</dbReference>